<proteinExistence type="predicted"/>
<gene>
    <name evidence="1" type="ORF">BpHYR1_003119</name>
</gene>
<evidence type="ECO:0000313" key="1">
    <source>
        <dbReference type="EMBL" id="RNA39534.1"/>
    </source>
</evidence>
<protein>
    <submittedName>
        <fullName evidence="1">Uncharacterized protein</fullName>
    </submittedName>
</protein>
<name>A0A3M7SUP5_BRAPC</name>
<dbReference type="Proteomes" id="UP000276133">
    <property type="component" value="Unassembled WGS sequence"/>
</dbReference>
<dbReference type="AlphaFoldDB" id="A0A3M7SUP5"/>
<sequence length="62" mass="7636">MICNPESWIVLDHFRPWTFYLPSITFYESFILVLEKSKSWAQSELRFPWNQIVWKEKLSIKK</sequence>
<accession>A0A3M7SUP5</accession>
<comment type="caution">
    <text evidence="1">The sequence shown here is derived from an EMBL/GenBank/DDBJ whole genome shotgun (WGS) entry which is preliminary data.</text>
</comment>
<reference evidence="1 2" key="1">
    <citation type="journal article" date="2018" name="Sci. Rep.">
        <title>Genomic signatures of local adaptation to the degree of environmental predictability in rotifers.</title>
        <authorList>
            <person name="Franch-Gras L."/>
            <person name="Hahn C."/>
            <person name="Garcia-Roger E.M."/>
            <person name="Carmona M.J."/>
            <person name="Serra M."/>
            <person name="Gomez A."/>
        </authorList>
    </citation>
    <scope>NUCLEOTIDE SEQUENCE [LARGE SCALE GENOMIC DNA]</scope>
    <source>
        <strain evidence="1">HYR1</strain>
    </source>
</reference>
<evidence type="ECO:0000313" key="2">
    <source>
        <dbReference type="Proteomes" id="UP000276133"/>
    </source>
</evidence>
<dbReference type="EMBL" id="REGN01000740">
    <property type="protein sequence ID" value="RNA39534.1"/>
    <property type="molecule type" value="Genomic_DNA"/>
</dbReference>
<keyword evidence="2" id="KW-1185">Reference proteome</keyword>
<organism evidence="1 2">
    <name type="scientific">Brachionus plicatilis</name>
    <name type="common">Marine rotifer</name>
    <name type="synonym">Brachionus muelleri</name>
    <dbReference type="NCBI Taxonomy" id="10195"/>
    <lineage>
        <taxon>Eukaryota</taxon>
        <taxon>Metazoa</taxon>
        <taxon>Spiralia</taxon>
        <taxon>Gnathifera</taxon>
        <taxon>Rotifera</taxon>
        <taxon>Eurotatoria</taxon>
        <taxon>Monogononta</taxon>
        <taxon>Pseudotrocha</taxon>
        <taxon>Ploima</taxon>
        <taxon>Brachionidae</taxon>
        <taxon>Brachionus</taxon>
    </lineage>
</organism>